<dbReference type="Proteomes" id="UP000676336">
    <property type="component" value="Unassembled WGS sequence"/>
</dbReference>
<sequence>NLFAEGGFYPSDSSEDTRGLHVARDTLEIAAQCAIQKGDIPAFERALAQLKPFYFDL</sequence>
<comment type="caution">
    <text evidence="3">The sequence shown here is derived from an EMBL/GenBank/DDBJ whole genome shotgun (WGS) entry which is preliminary data.</text>
</comment>
<dbReference type="EMBL" id="CAJOBH010031849">
    <property type="protein sequence ID" value="CAF4281234.1"/>
    <property type="molecule type" value="Genomic_DNA"/>
</dbReference>
<evidence type="ECO:0000313" key="3">
    <source>
        <dbReference type="EMBL" id="CAF4385906.1"/>
    </source>
</evidence>
<name>A0A8S2VIA0_9BILA</name>
<feature type="non-terminal residue" evidence="3">
    <location>
        <position position="1"/>
    </location>
</feature>
<dbReference type="EMBL" id="CAJOBH010031493">
    <property type="protein sequence ID" value="CAF4279640.1"/>
    <property type="molecule type" value="Genomic_DNA"/>
</dbReference>
<evidence type="ECO:0000313" key="4">
    <source>
        <dbReference type="Proteomes" id="UP000676336"/>
    </source>
</evidence>
<dbReference type="Gene3D" id="1.25.40.990">
    <property type="match status" value="1"/>
</dbReference>
<evidence type="ECO:0000313" key="2">
    <source>
        <dbReference type="EMBL" id="CAF4281234.1"/>
    </source>
</evidence>
<organism evidence="3 4">
    <name type="scientific">Rotaria magnacalcarata</name>
    <dbReference type="NCBI Taxonomy" id="392030"/>
    <lineage>
        <taxon>Eukaryota</taxon>
        <taxon>Metazoa</taxon>
        <taxon>Spiralia</taxon>
        <taxon>Gnathifera</taxon>
        <taxon>Rotifera</taxon>
        <taxon>Eurotatoria</taxon>
        <taxon>Bdelloidea</taxon>
        <taxon>Philodinida</taxon>
        <taxon>Philodinidae</taxon>
        <taxon>Rotaria</taxon>
    </lineage>
</organism>
<dbReference type="EMBL" id="CAJOBI010054074">
    <property type="protein sequence ID" value="CAF4385906.1"/>
    <property type="molecule type" value="Genomic_DNA"/>
</dbReference>
<accession>A0A8S2VIA0</accession>
<reference evidence="3" key="1">
    <citation type="submission" date="2021-02" db="EMBL/GenBank/DDBJ databases">
        <authorList>
            <person name="Nowell W R."/>
        </authorList>
    </citation>
    <scope>NUCLEOTIDE SEQUENCE</scope>
</reference>
<proteinExistence type="predicted"/>
<gene>
    <name evidence="1" type="ORF">BYL167_LOCUS26650</name>
    <name evidence="2" type="ORF">BYL167_LOCUS26713</name>
    <name evidence="3" type="ORF">SMN809_LOCUS29785</name>
</gene>
<dbReference type="Proteomes" id="UP000681967">
    <property type="component" value="Unassembled WGS sequence"/>
</dbReference>
<evidence type="ECO:0000313" key="1">
    <source>
        <dbReference type="EMBL" id="CAF4279640.1"/>
    </source>
</evidence>
<dbReference type="AlphaFoldDB" id="A0A8S2VIA0"/>
<feature type="non-terminal residue" evidence="3">
    <location>
        <position position="57"/>
    </location>
</feature>
<protein>
    <submittedName>
        <fullName evidence="3">Uncharacterized protein</fullName>
    </submittedName>
</protein>